<dbReference type="CDD" id="cd05471">
    <property type="entry name" value="pepsin_like"/>
    <property type="match status" value="1"/>
</dbReference>
<evidence type="ECO:0000259" key="4">
    <source>
        <dbReference type="PROSITE" id="PS51767"/>
    </source>
</evidence>
<feature type="chain" id="PRO_5035681725" description="Peptidase A1 domain-containing protein" evidence="3">
    <location>
        <begin position="20"/>
        <end position="413"/>
    </location>
</feature>
<feature type="signal peptide" evidence="3">
    <location>
        <begin position="1"/>
        <end position="19"/>
    </location>
</feature>
<evidence type="ECO:0000256" key="1">
    <source>
        <dbReference type="ARBA" id="ARBA00007447"/>
    </source>
</evidence>
<dbReference type="GO" id="GO:0005764">
    <property type="term" value="C:lysosome"/>
    <property type="evidence" value="ECO:0007669"/>
    <property type="project" value="TreeGrafter"/>
</dbReference>
<accession>A0A811L0T7</accession>
<feature type="disulfide bond" evidence="2">
    <location>
        <begin position="104"/>
        <end position="137"/>
    </location>
</feature>
<dbReference type="Proteomes" id="UP000783686">
    <property type="component" value="Unassembled WGS sequence"/>
</dbReference>
<dbReference type="PANTHER" id="PTHR47966:SF8">
    <property type="entry name" value="ASPARTIC PROTEASE 1-RELATED"/>
    <property type="match status" value="1"/>
</dbReference>
<dbReference type="OrthoDB" id="5850982at2759"/>
<dbReference type="PANTHER" id="PTHR47966">
    <property type="entry name" value="BETA-SITE APP-CLEAVING ENZYME, ISOFORM A-RELATED"/>
    <property type="match status" value="1"/>
</dbReference>
<dbReference type="PRINTS" id="PR00792">
    <property type="entry name" value="PEPSIN"/>
</dbReference>
<proteinExistence type="inferred from homology"/>
<dbReference type="GO" id="GO:0004190">
    <property type="term" value="F:aspartic-type endopeptidase activity"/>
    <property type="evidence" value="ECO:0007669"/>
    <property type="project" value="InterPro"/>
</dbReference>
<dbReference type="InterPro" id="IPR034164">
    <property type="entry name" value="Pepsin-like_dom"/>
</dbReference>
<dbReference type="Pfam" id="PF00026">
    <property type="entry name" value="Asp"/>
    <property type="match status" value="1"/>
</dbReference>
<dbReference type="PROSITE" id="PS51767">
    <property type="entry name" value="PEPTIDASE_A1"/>
    <property type="match status" value="1"/>
</dbReference>
<sequence length="413" mass="46701">MLKLFFILTFLFVVNSAFARKFTVPLHKIESGRSQLLKQGTWSQFLSTTHSNSNLPSFRRDSESRYNYLEAEYVVSSTVGTPGQTFYTIPSTKSDLSWVVNESCGNKSAECSSLCRGAYCEYLCSAECCVGNGDPACRIRQKFNPEESQSYQPSNDTFQQYTAIGRILGEYGTDKWNVEGLNRFTVKEHRFGVINSMEDEYLDYTFDGVLGLGRSTGENEFKPLLVQAIEEHLLDEPIVSLYFKDLSHNRQGQVGGGITFGGIDNQHCGIVLDSVPLISSDQWSFRLNEAKVNRRTVTGGDTVIDSSSAYIHFPVNDVELFITVINATYDVKNELFTVDCHSDFTFTVTIGKHVYPVDQKLLIKEYDRQRCELMIKRTYSWQAHSWVLGIPFVESYCTVLDYGGRISFAAIIQ</sequence>
<evidence type="ECO:0000313" key="5">
    <source>
        <dbReference type="EMBL" id="CAD5221778.1"/>
    </source>
</evidence>
<evidence type="ECO:0000256" key="3">
    <source>
        <dbReference type="SAM" id="SignalP"/>
    </source>
</evidence>
<keyword evidence="3" id="KW-0732">Signal</keyword>
<keyword evidence="6" id="KW-1185">Reference proteome</keyword>
<dbReference type="Proteomes" id="UP000614601">
    <property type="component" value="Unassembled WGS sequence"/>
</dbReference>
<dbReference type="SUPFAM" id="SSF50630">
    <property type="entry name" value="Acid proteases"/>
    <property type="match status" value="1"/>
</dbReference>
<protein>
    <recommendedName>
        <fullName evidence="4">Peptidase A1 domain-containing protein</fullName>
    </recommendedName>
</protein>
<dbReference type="AlphaFoldDB" id="A0A811L0T7"/>
<comment type="caution">
    <text evidence="5">The sequence shown here is derived from an EMBL/GenBank/DDBJ whole genome shotgun (WGS) entry which is preliminary data.</text>
</comment>
<dbReference type="InterPro" id="IPR033121">
    <property type="entry name" value="PEPTIDASE_A1"/>
</dbReference>
<gene>
    <name evidence="5" type="ORF">BOKJ2_LOCUS9615</name>
</gene>
<name>A0A811L0T7_9BILA</name>
<dbReference type="EMBL" id="CAJFDH010000004">
    <property type="protein sequence ID" value="CAD5221778.1"/>
    <property type="molecule type" value="Genomic_DNA"/>
</dbReference>
<reference evidence="5" key="1">
    <citation type="submission" date="2020-09" db="EMBL/GenBank/DDBJ databases">
        <authorList>
            <person name="Kikuchi T."/>
        </authorList>
    </citation>
    <scope>NUCLEOTIDE SEQUENCE</scope>
    <source>
        <strain evidence="5">SH1</strain>
    </source>
</reference>
<dbReference type="GO" id="GO:0006508">
    <property type="term" value="P:proteolysis"/>
    <property type="evidence" value="ECO:0007669"/>
    <property type="project" value="InterPro"/>
</dbReference>
<evidence type="ECO:0000256" key="2">
    <source>
        <dbReference type="PIRSR" id="PIRSR601461-2"/>
    </source>
</evidence>
<dbReference type="InterPro" id="IPR001461">
    <property type="entry name" value="Aspartic_peptidase_A1"/>
</dbReference>
<dbReference type="EMBL" id="CAJFCW020000004">
    <property type="protein sequence ID" value="CAG9115448.1"/>
    <property type="molecule type" value="Genomic_DNA"/>
</dbReference>
<keyword evidence="2" id="KW-1015">Disulfide bond</keyword>
<feature type="domain" description="Peptidase A1" evidence="4">
    <location>
        <begin position="73"/>
        <end position="410"/>
    </location>
</feature>
<dbReference type="Gene3D" id="2.40.70.10">
    <property type="entry name" value="Acid Proteases"/>
    <property type="match status" value="2"/>
</dbReference>
<organism evidence="5 6">
    <name type="scientific">Bursaphelenchus okinawaensis</name>
    <dbReference type="NCBI Taxonomy" id="465554"/>
    <lineage>
        <taxon>Eukaryota</taxon>
        <taxon>Metazoa</taxon>
        <taxon>Ecdysozoa</taxon>
        <taxon>Nematoda</taxon>
        <taxon>Chromadorea</taxon>
        <taxon>Rhabditida</taxon>
        <taxon>Tylenchina</taxon>
        <taxon>Tylenchomorpha</taxon>
        <taxon>Aphelenchoidea</taxon>
        <taxon>Aphelenchoididae</taxon>
        <taxon>Bursaphelenchus</taxon>
    </lineage>
</organism>
<comment type="similarity">
    <text evidence="1">Belongs to the peptidase A1 family.</text>
</comment>
<dbReference type="InterPro" id="IPR021109">
    <property type="entry name" value="Peptidase_aspartic_dom_sf"/>
</dbReference>
<evidence type="ECO:0000313" key="6">
    <source>
        <dbReference type="Proteomes" id="UP000614601"/>
    </source>
</evidence>